<dbReference type="EMBL" id="MWQN01000005">
    <property type="protein sequence ID" value="OPC76647.1"/>
    <property type="molecule type" value="Genomic_DNA"/>
</dbReference>
<dbReference type="CDD" id="cd11533">
    <property type="entry name" value="NTP-PPase_Af0060_like"/>
    <property type="match status" value="1"/>
</dbReference>
<dbReference type="InterPro" id="IPR044548">
    <property type="entry name" value="AF0060_NTP-PPase_MazG-like"/>
</dbReference>
<dbReference type="AlphaFoldDB" id="A0A1T3NIH3"/>
<feature type="region of interest" description="Disordered" evidence="1">
    <location>
        <begin position="95"/>
        <end position="117"/>
    </location>
</feature>
<dbReference type="Gene3D" id="1.10.287.1080">
    <property type="entry name" value="MazG-like"/>
    <property type="match status" value="1"/>
</dbReference>
<dbReference type="SUPFAM" id="SSF101386">
    <property type="entry name" value="all-alpha NTP pyrophosphatases"/>
    <property type="match status" value="1"/>
</dbReference>
<evidence type="ECO:0000313" key="2">
    <source>
        <dbReference type="EMBL" id="OPC76647.1"/>
    </source>
</evidence>
<sequence length="117" mass="12364">MLDAHHAAAGLVVLPHRLLKVNEELGELVQAYLGVIGANPRKGVTHTQEDLVSEACDVATTALVLLATVSPDPEGALRRSIERVVRRALSEVAEIPDGTDAGGPAVQWDGDARSDRP</sequence>
<evidence type="ECO:0000256" key="1">
    <source>
        <dbReference type="SAM" id="MobiDB-lite"/>
    </source>
</evidence>
<accession>A0A1T3NIH3</accession>
<gene>
    <name evidence="2" type="ORF">B4N89_44975</name>
</gene>
<dbReference type="Proteomes" id="UP000190037">
    <property type="component" value="Unassembled WGS sequence"/>
</dbReference>
<organism evidence="2 3">
    <name type="scientific">Embleya scabrispora</name>
    <dbReference type="NCBI Taxonomy" id="159449"/>
    <lineage>
        <taxon>Bacteria</taxon>
        <taxon>Bacillati</taxon>
        <taxon>Actinomycetota</taxon>
        <taxon>Actinomycetes</taxon>
        <taxon>Kitasatosporales</taxon>
        <taxon>Streptomycetaceae</taxon>
        <taxon>Embleya</taxon>
    </lineage>
</organism>
<keyword evidence="3" id="KW-1185">Reference proteome</keyword>
<proteinExistence type="predicted"/>
<dbReference type="STRING" id="159449.B4N89_44975"/>
<reference evidence="2 3" key="1">
    <citation type="submission" date="2017-03" db="EMBL/GenBank/DDBJ databases">
        <title>Draft genome sequence of Streptomyces scabrisporus NF3, endophyte isolated from Amphipterygium adstringens.</title>
        <authorList>
            <person name="Vazquez M."/>
            <person name="Ceapa C.D."/>
            <person name="Rodriguez Luna D."/>
            <person name="Sanchez Esquivel S."/>
        </authorList>
    </citation>
    <scope>NUCLEOTIDE SEQUENCE [LARGE SCALE GENOMIC DNA]</scope>
    <source>
        <strain evidence="2 3">NF3</strain>
    </source>
</reference>
<comment type="caution">
    <text evidence="2">The sequence shown here is derived from an EMBL/GenBank/DDBJ whole genome shotgun (WGS) entry which is preliminary data.</text>
</comment>
<name>A0A1T3NIH3_9ACTN</name>
<protein>
    <submittedName>
        <fullName evidence="2">Uncharacterized protein</fullName>
    </submittedName>
</protein>
<evidence type="ECO:0000313" key="3">
    <source>
        <dbReference type="Proteomes" id="UP000190037"/>
    </source>
</evidence>